<reference evidence="2" key="1">
    <citation type="submission" date="2019-12" db="EMBL/GenBank/DDBJ databases">
        <title>Genome sequencing and annotation of Brassica cretica.</title>
        <authorList>
            <person name="Studholme D.J."/>
            <person name="Sarris P."/>
        </authorList>
    </citation>
    <scope>NUCLEOTIDE SEQUENCE</scope>
    <source>
        <strain evidence="2">PFS-109/04</strain>
        <tissue evidence="2">Leaf</tissue>
    </source>
</reference>
<name>A0A8S9P762_BRACR</name>
<organism evidence="2 3">
    <name type="scientific">Brassica cretica</name>
    <name type="common">Mustard</name>
    <dbReference type="NCBI Taxonomy" id="69181"/>
    <lineage>
        <taxon>Eukaryota</taxon>
        <taxon>Viridiplantae</taxon>
        <taxon>Streptophyta</taxon>
        <taxon>Embryophyta</taxon>
        <taxon>Tracheophyta</taxon>
        <taxon>Spermatophyta</taxon>
        <taxon>Magnoliopsida</taxon>
        <taxon>eudicotyledons</taxon>
        <taxon>Gunneridae</taxon>
        <taxon>Pentapetalae</taxon>
        <taxon>rosids</taxon>
        <taxon>malvids</taxon>
        <taxon>Brassicales</taxon>
        <taxon>Brassicaceae</taxon>
        <taxon>Brassiceae</taxon>
        <taxon>Brassica</taxon>
    </lineage>
</organism>
<feature type="region of interest" description="Disordered" evidence="1">
    <location>
        <begin position="25"/>
        <end position="45"/>
    </location>
</feature>
<dbReference type="PANTHER" id="PTHR46481:SF11">
    <property type="entry name" value="ZINC FINGER BED DOMAIN-CONTAINING PROTEIN RICESLEEPER 2-LIKE"/>
    <property type="match status" value="1"/>
</dbReference>
<feature type="compositionally biased region" description="Basic residues" evidence="1">
    <location>
        <begin position="34"/>
        <end position="45"/>
    </location>
</feature>
<dbReference type="InterPro" id="IPR052035">
    <property type="entry name" value="ZnF_BED_domain_contain"/>
</dbReference>
<evidence type="ECO:0000256" key="1">
    <source>
        <dbReference type="SAM" id="MobiDB-lite"/>
    </source>
</evidence>
<dbReference type="Proteomes" id="UP000712600">
    <property type="component" value="Unassembled WGS sequence"/>
</dbReference>
<gene>
    <name evidence="2" type="ORF">F2Q69_00005290</name>
</gene>
<evidence type="ECO:0000313" key="3">
    <source>
        <dbReference type="Proteomes" id="UP000712600"/>
    </source>
</evidence>
<sequence>MVTRDGVEKVTARHLGSAARASRVTIGGGASSAVRRRRRETGGGRRKGYLGFPFVGPFALGPGPGCYTKKLSGLSNSGTTHSKNHLMRCLERTNHDMSQLLTPKRKKKENPATVATISLNEGQPKTGKINLSVEMWSSRDNANYMCLASHHIDEEWRLQRNVVNFITLDPSHMDDMLLEVLCITLDQSPEQENYSKPVL</sequence>
<dbReference type="AlphaFoldDB" id="A0A8S9P762"/>
<dbReference type="EMBL" id="QGKX02001521">
    <property type="protein sequence ID" value="KAF3510735.1"/>
    <property type="molecule type" value="Genomic_DNA"/>
</dbReference>
<evidence type="ECO:0000313" key="2">
    <source>
        <dbReference type="EMBL" id="KAF3510735.1"/>
    </source>
</evidence>
<dbReference type="PANTHER" id="PTHR46481">
    <property type="entry name" value="ZINC FINGER BED DOMAIN-CONTAINING PROTEIN 4"/>
    <property type="match status" value="1"/>
</dbReference>
<comment type="caution">
    <text evidence="2">The sequence shown here is derived from an EMBL/GenBank/DDBJ whole genome shotgun (WGS) entry which is preliminary data.</text>
</comment>
<protein>
    <submittedName>
        <fullName evidence="2">Uncharacterized protein</fullName>
    </submittedName>
</protein>
<accession>A0A8S9P762</accession>
<proteinExistence type="predicted"/>